<evidence type="ECO:0000313" key="2">
    <source>
        <dbReference type="Proteomes" id="UP000293589"/>
    </source>
</evidence>
<dbReference type="RefSeq" id="WP_129237402.1">
    <property type="nucleotide sequence ID" value="NZ_CP035464.1"/>
</dbReference>
<gene>
    <name evidence="1" type="ORF">ESN35_05860</name>
</gene>
<reference evidence="1 2" key="1">
    <citation type="submission" date="2019-01" db="EMBL/GenBank/DDBJ databases">
        <title>Complete genome sequence of Bifidobacterium gallinarum CACC 514.</title>
        <authorList>
            <person name="Jung M."/>
        </authorList>
    </citation>
    <scope>NUCLEOTIDE SEQUENCE [LARGE SCALE GENOMIC DNA]</scope>
    <source>
        <strain evidence="1 2">CACC 514</strain>
    </source>
</reference>
<evidence type="ECO:0000313" key="1">
    <source>
        <dbReference type="EMBL" id="QAY32979.1"/>
    </source>
</evidence>
<dbReference type="EMBL" id="CP035464">
    <property type="protein sequence ID" value="QAY32979.1"/>
    <property type="molecule type" value="Genomic_DNA"/>
</dbReference>
<dbReference type="Proteomes" id="UP000293589">
    <property type="component" value="Chromosome"/>
</dbReference>
<dbReference type="KEGG" id="bgx:ESN35_05860"/>
<proteinExistence type="predicted"/>
<sequence>MRRRRLILILTPVQLRMLAASPSDGSQDLYVSTMVGVPQARVRELREQYLQRIGGFHVRRG</sequence>
<organism evidence="1 2">
    <name type="scientific">Bifidobacterium pullorum subsp. gallinarum</name>
    <dbReference type="NCBI Taxonomy" id="78344"/>
    <lineage>
        <taxon>Bacteria</taxon>
        <taxon>Bacillati</taxon>
        <taxon>Actinomycetota</taxon>
        <taxon>Actinomycetes</taxon>
        <taxon>Bifidobacteriales</taxon>
        <taxon>Bifidobacteriaceae</taxon>
        <taxon>Bifidobacterium</taxon>
    </lineage>
</organism>
<name>A0A4P6E460_9BIFI</name>
<protein>
    <submittedName>
        <fullName evidence="1">Uncharacterized protein</fullName>
    </submittedName>
</protein>
<accession>A0A4P6E460</accession>
<dbReference type="AlphaFoldDB" id="A0A4P6E460"/>